<feature type="domain" description="Phosphatase tensin-type" evidence="8">
    <location>
        <begin position="386"/>
        <end position="562"/>
    </location>
</feature>
<evidence type="ECO:0000313" key="11">
    <source>
        <dbReference type="Proteomes" id="UP000823872"/>
    </source>
</evidence>
<dbReference type="Proteomes" id="UP000823872">
    <property type="component" value="Chromosome A1"/>
</dbReference>
<dbReference type="InterPro" id="IPR045102">
    <property type="entry name" value="PTP_VSP_TPTE"/>
</dbReference>
<keyword evidence="5 6" id="KW-0472">Membrane</keyword>
<organism evidence="10 11">
    <name type="scientific">Felis catus</name>
    <name type="common">Cat</name>
    <name type="synonym">Felis silvestris catus</name>
    <dbReference type="NCBI Taxonomy" id="9685"/>
    <lineage>
        <taxon>Eukaryota</taxon>
        <taxon>Metazoa</taxon>
        <taxon>Chordata</taxon>
        <taxon>Craniata</taxon>
        <taxon>Vertebrata</taxon>
        <taxon>Euteleostomi</taxon>
        <taxon>Mammalia</taxon>
        <taxon>Eutheria</taxon>
        <taxon>Laurasiatheria</taxon>
        <taxon>Carnivora</taxon>
        <taxon>Feliformia</taxon>
        <taxon>Felidae</taxon>
        <taxon>Felinae</taxon>
        <taxon>Felis</taxon>
    </lineage>
</organism>
<dbReference type="GeneID" id="101096867"/>
<evidence type="ECO:0000256" key="6">
    <source>
        <dbReference type="SAM" id="Phobius"/>
    </source>
</evidence>
<dbReference type="Gene3D" id="2.60.40.1110">
    <property type="match status" value="1"/>
</dbReference>
<dbReference type="RefSeq" id="XP_044908341.1">
    <property type="nucleotide sequence ID" value="XM_045052406.1"/>
</dbReference>
<dbReference type="InterPro" id="IPR000387">
    <property type="entry name" value="Tyr_Pase_dom"/>
</dbReference>
<evidence type="ECO:0000256" key="5">
    <source>
        <dbReference type="ARBA" id="ARBA00023136"/>
    </source>
</evidence>
<reference evidence="10 11" key="1">
    <citation type="submission" date="2021-02" db="EMBL/GenBank/DDBJ databases">
        <title>Safari Cat Assemblies.</title>
        <authorList>
            <person name="Bredemeyer K.R."/>
            <person name="Murphy W.J."/>
        </authorList>
    </citation>
    <scope>NUCLEOTIDE SEQUENCE [LARGE SCALE GENOMIC DNA]</scope>
</reference>
<dbReference type="InterPro" id="IPR014020">
    <property type="entry name" value="Tensin_C2-dom"/>
</dbReference>
<dbReference type="Gene3D" id="3.90.190.10">
    <property type="entry name" value="Protein tyrosine phosphatase superfamily"/>
    <property type="match status" value="1"/>
</dbReference>
<comment type="subcellular location">
    <subcellularLocation>
        <location evidence="1">Membrane</location>
        <topology evidence="1">Multi-pass membrane protein</topology>
    </subcellularLocation>
</comment>
<keyword evidence="11" id="KW-1185">Reference proteome</keyword>
<evidence type="ECO:0000259" key="8">
    <source>
        <dbReference type="PROSITE" id="PS51181"/>
    </source>
</evidence>
<dbReference type="Pfam" id="PF22785">
    <property type="entry name" value="Tc-R-P"/>
    <property type="match status" value="1"/>
</dbReference>
<dbReference type="GeneTree" id="ENSGT00940000154335"/>
<keyword evidence="4 6" id="KW-1133">Transmembrane helix</keyword>
<gene>
    <name evidence="10" type="primary">LOC101096867</name>
</gene>
<keyword evidence="2 6" id="KW-0812">Transmembrane</keyword>
<dbReference type="SMART" id="SM01326">
    <property type="entry name" value="PTEN_C2"/>
    <property type="match status" value="1"/>
</dbReference>
<evidence type="ECO:0000259" key="7">
    <source>
        <dbReference type="PROSITE" id="PS50056"/>
    </source>
</evidence>
<dbReference type="PROSITE" id="PS00383">
    <property type="entry name" value="TYR_PHOSPHATASE_1"/>
    <property type="match status" value="1"/>
</dbReference>
<protein>
    <recommendedName>
        <fullName evidence="12">Phosphatidylinositol-3,4,5-trisphosphate 3-phosphatase</fullName>
    </recommendedName>
</protein>
<dbReference type="CDD" id="cd14510">
    <property type="entry name" value="PTP_VSP_TPTE"/>
    <property type="match status" value="1"/>
</dbReference>
<evidence type="ECO:0008006" key="12">
    <source>
        <dbReference type="Google" id="ProtNLM"/>
    </source>
</evidence>
<dbReference type="InterPro" id="IPR035892">
    <property type="entry name" value="C2_domain_sf"/>
</dbReference>
<dbReference type="SUPFAM" id="SSF52799">
    <property type="entry name" value="(Phosphotyrosine protein) phosphatases II"/>
    <property type="match status" value="1"/>
</dbReference>
<dbReference type="Ensembl" id="ENSFCTT00005053346.1">
    <property type="protein sequence ID" value="ENSFCTP00005039196.1"/>
    <property type="gene ID" value="ENSFCTG00005017343.1"/>
</dbReference>
<dbReference type="InterPro" id="IPR029023">
    <property type="entry name" value="Tensin_phosphatase"/>
</dbReference>
<feature type="domain" description="C2 tensin-type" evidence="9">
    <location>
        <begin position="569"/>
        <end position="703"/>
    </location>
</feature>
<dbReference type="PROSITE" id="PS51181">
    <property type="entry name" value="PPASE_TENSIN"/>
    <property type="match status" value="1"/>
</dbReference>
<name>A0ABI7YXM9_FELCA</name>
<feature type="transmembrane region" description="Helical" evidence="6">
    <location>
        <begin position="317"/>
        <end position="337"/>
    </location>
</feature>
<dbReference type="SUPFAM" id="SSF81324">
    <property type="entry name" value="Voltage-gated potassium channels"/>
    <property type="match status" value="1"/>
</dbReference>
<sequence>MQRLKRNPLYLWFMHQRNNNRIMDSSDNSDDHGDDLDEFISGISNEATNERYNNTPMSSLVSSGHNINNSPNPNELTSETYEEDDNEIHAQNELTLENYEESTNEIITLTGWKSDSYEEVTSKIHAQNELTLENYEESTNEITALTESKSDGYEEFTSEITAMSEWTAVSSKGLSNANIALSELTTVTSGEIIKDIYDSSELKRVTCVKAPKESIVERLSRFHDDDDEDIGFLNSYDMIKRIVYSLVSSLTFRIFGILLIFVDLSLVITDLLVTKNAIYIPMEIHLISLAISLFFVLDVLLRVYVEGIRLYFSGILNCLDAVIIVVTLLVDIIYMFYDLKVLKDIPRLAILFQSLRLIILIRVFHLAHQKKHLEMLTRRLVSENKRRYKKDGFDLDLTYVTERIIAMSFPSSGQQSFYRNPIKEVVRFLDTKHQDHYQVYNLCSERAYDPKYFHYRVRRIMIDDHNVPTLSEMLAFTKEVDEWMAQDDENIIAIHCKGGKGRTGTMACACLIASEIFTTAEDSLYYFGERRTDKSTSTKYQGVETPSQSRYVGYFADVKNIYNLNLPARKTLKIKKIVIYSIHGVGKGNGNDLKVQIILHRKIVFLSSASKNCWILHDIETDNVIIHLSSCPPLYDDVKVRFLSSSVLPKYYDNCPFFFWFHTSFIQNNRLYLSRNELDNPHKPKTWKIYRPEFAVEVFFDEVVAGT</sequence>
<reference evidence="10" key="2">
    <citation type="submission" date="2025-08" db="UniProtKB">
        <authorList>
            <consortium name="Ensembl"/>
        </authorList>
    </citation>
    <scope>IDENTIFICATION</scope>
    <source>
        <strain evidence="10">breed Abyssinian</strain>
    </source>
</reference>
<reference evidence="10" key="3">
    <citation type="submission" date="2025-09" db="UniProtKB">
        <authorList>
            <consortium name="Ensembl"/>
        </authorList>
    </citation>
    <scope>IDENTIFICATION</scope>
    <source>
        <strain evidence="10">breed Abyssinian</strain>
    </source>
</reference>
<dbReference type="Pfam" id="PF10409">
    <property type="entry name" value="PTEN_C2"/>
    <property type="match status" value="1"/>
</dbReference>
<keyword evidence="3" id="KW-0378">Hydrolase</keyword>
<feature type="transmembrane region" description="Helical" evidence="6">
    <location>
        <begin position="284"/>
        <end position="305"/>
    </location>
</feature>
<accession>A0ABI7YXM9</accession>
<evidence type="ECO:0000313" key="10">
    <source>
        <dbReference type="Ensembl" id="ENSFCTP00005039196.1"/>
    </source>
</evidence>
<dbReference type="PANTHER" id="PTHR12305">
    <property type="entry name" value="PHOSPHATASE WITH HOMOLOGY TO TENSIN"/>
    <property type="match status" value="1"/>
</dbReference>
<evidence type="ECO:0000256" key="4">
    <source>
        <dbReference type="ARBA" id="ARBA00022989"/>
    </source>
</evidence>
<dbReference type="Gene3D" id="1.20.120.350">
    <property type="entry name" value="Voltage-gated potassium channels. Chain C"/>
    <property type="match status" value="1"/>
</dbReference>
<dbReference type="InterPro" id="IPR029021">
    <property type="entry name" value="Prot-tyrosine_phosphatase-like"/>
</dbReference>
<evidence type="ECO:0000256" key="3">
    <source>
        <dbReference type="ARBA" id="ARBA00022801"/>
    </source>
</evidence>
<dbReference type="RefSeq" id="XP_019681383.1">
    <property type="nucleotide sequence ID" value="XM_019825824.3"/>
</dbReference>
<dbReference type="InterPro" id="IPR016130">
    <property type="entry name" value="Tyr_Pase_AS"/>
</dbReference>
<feature type="transmembrane region" description="Helical" evidence="6">
    <location>
        <begin position="242"/>
        <end position="264"/>
    </location>
</feature>
<feature type="domain" description="Tyrosine specific protein phosphatases" evidence="7">
    <location>
        <begin position="471"/>
        <end position="531"/>
    </location>
</feature>
<dbReference type="PANTHER" id="PTHR12305:SF60">
    <property type="entry name" value="PHOSPHATIDYLINOSITOL 3,4,5-TRISPHOSPHATE 3-PHOSPHATASE TPTE2-RELATED"/>
    <property type="match status" value="1"/>
</dbReference>
<proteinExistence type="predicted"/>
<evidence type="ECO:0000256" key="1">
    <source>
        <dbReference type="ARBA" id="ARBA00004141"/>
    </source>
</evidence>
<dbReference type="InterPro" id="IPR027359">
    <property type="entry name" value="Volt_channel_dom_sf"/>
</dbReference>
<dbReference type="PROSITE" id="PS50056">
    <property type="entry name" value="TYR_PHOSPHATASE_2"/>
    <property type="match status" value="1"/>
</dbReference>
<dbReference type="SUPFAM" id="SSF49562">
    <property type="entry name" value="C2 domain (Calcium/lipid-binding domain, CaLB)"/>
    <property type="match status" value="1"/>
</dbReference>
<dbReference type="InterPro" id="IPR051281">
    <property type="entry name" value="Dual-spec_lipid-protein_phosph"/>
</dbReference>
<evidence type="ECO:0000259" key="9">
    <source>
        <dbReference type="PROSITE" id="PS51182"/>
    </source>
</evidence>
<evidence type="ECO:0000256" key="2">
    <source>
        <dbReference type="ARBA" id="ARBA00022692"/>
    </source>
</evidence>
<dbReference type="PROSITE" id="PS51182">
    <property type="entry name" value="C2_TENSIN"/>
    <property type="match status" value="1"/>
</dbReference>